<dbReference type="Proteomes" id="UP000019109">
    <property type="component" value="Unassembled WGS sequence"/>
</dbReference>
<name>W4VAN4_9FIRM</name>
<evidence type="ECO:0000256" key="1">
    <source>
        <dbReference type="ARBA" id="ARBA00022500"/>
    </source>
</evidence>
<dbReference type="PANTHER" id="PTHR39452:SF1">
    <property type="entry name" value="CHEY-P PHOSPHATASE CHEX"/>
    <property type="match status" value="1"/>
</dbReference>
<comment type="caution">
    <text evidence="3">The sequence shown here is derived from an EMBL/GenBank/DDBJ whole genome shotgun (WGS) entry which is preliminary data.</text>
</comment>
<dbReference type="EMBL" id="BAVR01000048">
    <property type="protein sequence ID" value="GAE89863.1"/>
    <property type="molecule type" value="Genomic_DNA"/>
</dbReference>
<dbReference type="GO" id="GO:0006935">
    <property type="term" value="P:chemotaxis"/>
    <property type="evidence" value="ECO:0007669"/>
    <property type="project" value="UniProtKB-KW"/>
</dbReference>
<dbReference type="SUPFAM" id="SSF103039">
    <property type="entry name" value="CheC-like"/>
    <property type="match status" value="1"/>
</dbReference>
<feature type="domain" description="Chemotaxis phosphatase CheX-like" evidence="2">
    <location>
        <begin position="41"/>
        <end position="127"/>
    </location>
</feature>
<keyword evidence="4" id="KW-1185">Reference proteome</keyword>
<dbReference type="STRING" id="1294263.JCM21531_3429"/>
<protein>
    <submittedName>
        <fullName evidence="3">CheC domain protein</fullName>
    </submittedName>
</protein>
<dbReference type="InterPro" id="IPR028051">
    <property type="entry name" value="CheX-like_dom"/>
</dbReference>
<proteinExistence type="predicted"/>
<dbReference type="PANTHER" id="PTHR39452">
    <property type="entry name" value="CHEY-P PHOSPHATASE CHEX"/>
    <property type="match status" value="1"/>
</dbReference>
<dbReference type="InterPro" id="IPR028976">
    <property type="entry name" value="CheC-like_sf"/>
</dbReference>
<dbReference type="RefSeq" id="WP_038290367.1">
    <property type="nucleotide sequence ID" value="NZ_BAVR01000048.1"/>
</dbReference>
<organism evidence="3 4">
    <name type="scientific">Acetivibrio straminisolvens JCM 21531</name>
    <dbReference type="NCBI Taxonomy" id="1294263"/>
    <lineage>
        <taxon>Bacteria</taxon>
        <taxon>Bacillati</taxon>
        <taxon>Bacillota</taxon>
        <taxon>Clostridia</taxon>
        <taxon>Eubacteriales</taxon>
        <taxon>Oscillospiraceae</taxon>
        <taxon>Acetivibrio</taxon>
    </lineage>
</organism>
<evidence type="ECO:0000313" key="4">
    <source>
        <dbReference type="Proteomes" id="UP000019109"/>
    </source>
</evidence>
<dbReference type="Pfam" id="PF13690">
    <property type="entry name" value="CheX"/>
    <property type="match status" value="1"/>
</dbReference>
<accession>W4VAN4</accession>
<dbReference type="AlphaFoldDB" id="W4VAN4"/>
<reference evidence="3" key="1">
    <citation type="journal article" date="2014" name="Genome Announc.">
        <title>Draft Genome Sequence of Clostridium straminisolvens Strain JCM 21531T, Isolated from a Cellulose-Degrading Bacterial Community.</title>
        <authorList>
            <person name="Yuki M."/>
            <person name="Oshima K."/>
            <person name="Suda W."/>
            <person name="Sakamoto M."/>
            <person name="Kitamura K."/>
            <person name="Iida T."/>
            <person name="Hattori M."/>
            <person name="Ohkuma M."/>
        </authorList>
    </citation>
    <scope>NUCLEOTIDE SEQUENCE [LARGE SCALE GENOMIC DNA]</scope>
    <source>
        <strain evidence="3">JCM 21531</strain>
    </source>
</reference>
<dbReference type="OrthoDB" id="9788100at2"/>
<evidence type="ECO:0000259" key="2">
    <source>
        <dbReference type="Pfam" id="PF13690"/>
    </source>
</evidence>
<dbReference type="Gene3D" id="3.40.1550.10">
    <property type="entry name" value="CheC-like"/>
    <property type="match status" value="1"/>
</dbReference>
<sequence>MDVKSAFIETTMEVLSEYGIPPMFAEKDKRHGLVGTEYLNVVMGVNGALSGNLIVTANKESALAIASAMLGGIKFTEVNDMVKSAMGELLNIIAGNAFSRVDIKSVIYISTPTLVIGEGISILLQGSSANKLIFDMGGQSMDILFDIE</sequence>
<keyword evidence="1" id="KW-0145">Chemotaxis</keyword>
<gene>
    <name evidence="3" type="ORF">JCM21531_3429</name>
</gene>
<dbReference type="InterPro" id="IPR038756">
    <property type="entry name" value="CheX-like"/>
</dbReference>
<evidence type="ECO:0000313" key="3">
    <source>
        <dbReference type="EMBL" id="GAE89863.1"/>
    </source>
</evidence>
<dbReference type="CDD" id="cd17906">
    <property type="entry name" value="CheX"/>
    <property type="match status" value="1"/>
</dbReference>